<feature type="compositionally biased region" description="Gly residues" evidence="1">
    <location>
        <begin position="91"/>
        <end position="100"/>
    </location>
</feature>
<comment type="caution">
    <text evidence="2">The sequence shown here is derived from an EMBL/GenBank/DDBJ whole genome shotgun (WGS) entry which is preliminary data.</text>
</comment>
<keyword evidence="3" id="KW-1185">Reference proteome</keyword>
<proteinExistence type="predicted"/>
<evidence type="ECO:0000256" key="1">
    <source>
        <dbReference type="SAM" id="MobiDB-lite"/>
    </source>
</evidence>
<dbReference type="Proteomes" id="UP001301769">
    <property type="component" value="Unassembled WGS sequence"/>
</dbReference>
<organism evidence="2 3">
    <name type="scientific">Rhypophila decipiens</name>
    <dbReference type="NCBI Taxonomy" id="261697"/>
    <lineage>
        <taxon>Eukaryota</taxon>
        <taxon>Fungi</taxon>
        <taxon>Dikarya</taxon>
        <taxon>Ascomycota</taxon>
        <taxon>Pezizomycotina</taxon>
        <taxon>Sordariomycetes</taxon>
        <taxon>Sordariomycetidae</taxon>
        <taxon>Sordariales</taxon>
        <taxon>Naviculisporaceae</taxon>
        <taxon>Rhypophila</taxon>
    </lineage>
</organism>
<feature type="compositionally biased region" description="Basic and acidic residues" evidence="1">
    <location>
        <begin position="12"/>
        <end position="25"/>
    </location>
</feature>
<reference evidence="2" key="2">
    <citation type="submission" date="2023-05" db="EMBL/GenBank/DDBJ databases">
        <authorList>
            <consortium name="Lawrence Berkeley National Laboratory"/>
            <person name="Steindorff A."/>
            <person name="Hensen N."/>
            <person name="Bonometti L."/>
            <person name="Westerberg I."/>
            <person name="Brannstrom I.O."/>
            <person name="Guillou S."/>
            <person name="Cros-Aarteil S."/>
            <person name="Calhoun S."/>
            <person name="Haridas S."/>
            <person name="Kuo A."/>
            <person name="Mondo S."/>
            <person name="Pangilinan J."/>
            <person name="Riley R."/>
            <person name="Labutti K."/>
            <person name="Andreopoulos B."/>
            <person name="Lipzen A."/>
            <person name="Chen C."/>
            <person name="Yanf M."/>
            <person name="Daum C."/>
            <person name="Ng V."/>
            <person name="Clum A."/>
            <person name="Ohm R."/>
            <person name="Martin F."/>
            <person name="Silar P."/>
            <person name="Natvig D."/>
            <person name="Lalanne C."/>
            <person name="Gautier V."/>
            <person name="Ament-Velasquez S.L."/>
            <person name="Kruys A."/>
            <person name="Hutchinson M.I."/>
            <person name="Powell A.J."/>
            <person name="Barry K."/>
            <person name="Miller A.N."/>
            <person name="Grigoriev I.V."/>
            <person name="Debuchy R."/>
            <person name="Gladieux P."/>
            <person name="Thoren M.H."/>
            <person name="Johannesson H."/>
        </authorList>
    </citation>
    <scope>NUCLEOTIDE SEQUENCE</scope>
    <source>
        <strain evidence="2">PSN293</strain>
    </source>
</reference>
<gene>
    <name evidence="2" type="ORF">QBC37DRAFT_381543</name>
</gene>
<evidence type="ECO:0000313" key="2">
    <source>
        <dbReference type="EMBL" id="KAK4205970.1"/>
    </source>
</evidence>
<protein>
    <submittedName>
        <fullName evidence="2">Uncharacterized protein</fullName>
    </submittedName>
</protein>
<sequence>MVEFDVAVLKGRPKETNQFKSDPKAPRLSNQSIGRQSGLMPSIRRNPSIFEGVNLPAEDARDGGYAPGAGAPPRLTINGLGTCRIPSTFGRRGGTQGATQGGTPAAQGSLGPGRRPRGRPPGSKNRGTARGGGSTASTAPPASTPSPATVPIVRVDPATGGVARPSRTRQPSRRLLESAPGSR</sequence>
<evidence type="ECO:0000313" key="3">
    <source>
        <dbReference type="Proteomes" id="UP001301769"/>
    </source>
</evidence>
<accession>A0AAN6XUU1</accession>
<dbReference type="EMBL" id="MU858579">
    <property type="protein sequence ID" value="KAK4205970.1"/>
    <property type="molecule type" value="Genomic_DNA"/>
</dbReference>
<dbReference type="AlphaFoldDB" id="A0AAN6XUU1"/>
<reference evidence="2" key="1">
    <citation type="journal article" date="2023" name="Mol. Phylogenet. Evol.">
        <title>Genome-scale phylogeny and comparative genomics of the fungal order Sordariales.</title>
        <authorList>
            <person name="Hensen N."/>
            <person name="Bonometti L."/>
            <person name="Westerberg I."/>
            <person name="Brannstrom I.O."/>
            <person name="Guillou S."/>
            <person name="Cros-Aarteil S."/>
            <person name="Calhoun S."/>
            <person name="Haridas S."/>
            <person name="Kuo A."/>
            <person name="Mondo S."/>
            <person name="Pangilinan J."/>
            <person name="Riley R."/>
            <person name="LaButti K."/>
            <person name="Andreopoulos B."/>
            <person name="Lipzen A."/>
            <person name="Chen C."/>
            <person name="Yan M."/>
            <person name="Daum C."/>
            <person name="Ng V."/>
            <person name="Clum A."/>
            <person name="Steindorff A."/>
            <person name="Ohm R.A."/>
            <person name="Martin F."/>
            <person name="Silar P."/>
            <person name="Natvig D.O."/>
            <person name="Lalanne C."/>
            <person name="Gautier V."/>
            <person name="Ament-Velasquez S.L."/>
            <person name="Kruys A."/>
            <person name="Hutchinson M.I."/>
            <person name="Powell A.J."/>
            <person name="Barry K."/>
            <person name="Miller A.N."/>
            <person name="Grigoriev I.V."/>
            <person name="Debuchy R."/>
            <person name="Gladieux P."/>
            <person name="Hiltunen Thoren M."/>
            <person name="Johannesson H."/>
        </authorList>
    </citation>
    <scope>NUCLEOTIDE SEQUENCE</scope>
    <source>
        <strain evidence="2">PSN293</strain>
    </source>
</reference>
<feature type="region of interest" description="Disordered" evidence="1">
    <location>
        <begin position="1"/>
        <end position="183"/>
    </location>
</feature>
<name>A0AAN6XUU1_9PEZI</name>
<feature type="compositionally biased region" description="Low complexity" evidence="1">
    <location>
        <begin position="135"/>
        <end position="149"/>
    </location>
</feature>